<evidence type="ECO:0000313" key="3">
    <source>
        <dbReference type="Proteomes" id="UP000070188"/>
    </source>
</evidence>
<evidence type="ECO:0000313" key="2">
    <source>
        <dbReference type="EMBL" id="KWX01895.1"/>
    </source>
</evidence>
<feature type="compositionally biased region" description="Basic and acidic residues" evidence="1">
    <location>
        <begin position="15"/>
        <end position="47"/>
    </location>
</feature>
<dbReference type="AlphaFoldDB" id="A0A132MVG5"/>
<gene>
    <name evidence="2" type="ORF">LI90_2928</name>
</gene>
<comment type="caution">
    <text evidence="2">The sequence shown here is derived from an EMBL/GenBank/DDBJ whole genome shotgun (WGS) entry which is preliminary data.</text>
</comment>
<dbReference type="RefSeq" id="WP_158009831.1">
    <property type="nucleotide sequence ID" value="NZ_CP171739.1"/>
</dbReference>
<protein>
    <submittedName>
        <fullName evidence="2">Uncharacterized protein</fullName>
    </submittedName>
</protein>
<dbReference type="Proteomes" id="UP000070188">
    <property type="component" value="Unassembled WGS sequence"/>
</dbReference>
<name>A0A132MVG5_9ACTN</name>
<organism evidence="2 3">
    <name type="scientific">Carbonactinospora thermoautotrophica</name>
    <dbReference type="NCBI Taxonomy" id="1469144"/>
    <lineage>
        <taxon>Bacteria</taxon>
        <taxon>Bacillati</taxon>
        <taxon>Actinomycetota</taxon>
        <taxon>Actinomycetes</taxon>
        <taxon>Kitasatosporales</taxon>
        <taxon>Carbonactinosporaceae</taxon>
        <taxon>Carbonactinospora</taxon>
    </lineage>
</organism>
<sequence>MGRHSGDVNLGKATPDGHRGSKETDVKIPKDKDQGQGKTWRGEGQKK</sequence>
<keyword evidence="3" id="KW-1185">Reference proteome</keyword>
<dbReference type="EMBL" id="LAXD01000001">
    <property type="protein sequence ID" value="KWX01895.1"/>
    <property type="molecule type" value="Genomic_DNA"/>
</dbReference>
<evidence type="ECO:0000256" key="1">
    <source>
        <dbReference type="SAM" id="MobiDB-lite"/>
    </source>
</evidence>
<reference evidence="3" key="1">
    <citation type="submission" date="2015-04" db="EMBL/GenBank/DDBJ databases">
        <title>Physiological reanalysis, assessment of diazotrophy, and genome sequences of multiple isolates of Streptomyces thermoautotrophicus.</title>
        <authorList>
            <person name="MacKellar D.C."/>
            <person name="Lieber L."/>
            <person name="Norman J."/>
            <person name="Bolger A."/>
            <person name="Tobin C."/>
            <person name="Murray J.W."/>
            <person name="Chang R."/>
            <person name="Ford T."/>
            <person name="Nguyen P.Q."/>
            <person name="Woodward J."/>
            <person name="Permingeat H."/>
            <person name="Joshi N.S."/>
            <person name="Silver P.A."/>
            <person name="Usadel B."/>
            <person name="Rutherford A.W."/>
            <person name="Friesen M."/>
            <person name="Prell J."/>
        </authorList>
    </citation>
    <scope>NUCLEOTIDE SEQUENCE [LARGE SCALE GENOMIC DNA]</scope>
    <source>
        <strain evidence="3">H1</strain>
    </source>
</reference>
<accession>A0A132MVG5</accession>
<proteinExistence type="predicted"/>
<dbReference type="PATRIC" id="fig|1469144.10.peg.3160"/>
<feature type="region of interest" description="Disordered" evidence="1">
    <location>
        <begin position="1"/>
        <end position="47"/>
    </location>
</feature>
<dbReference type="STRING" id="1469144.LI90_2928"/>